<feature type="domain" description="AB hydrolase-1" evidence="1">
    <location>
        <begin position="55"/>
        <end position="260"/>
    </location>
</feature>
<dbReference type="KEGG" id="ala:BFG52_05425"/>
<keyword evidence="2" id="KW-0378">Hydrolase</keyword>
<evidence type="ECO:0000313" key="2">
    <source>
        <dbReference type="EMBL" id="AOA57848.1"/>
    </source>
</evidence>
<evidence type="ECO:0000259" key="1">
    <source>
        <dbReference type="Pfam" id="PF12697"/>
    </source>
</evidence>
<accession>A0A1B2LY19</accession>
<dbReference type="Proteomes" id="UP000093391">
    <property type="component" value="Chromosome"/>
</dbReference>
<proteinExistence type="predicted"/>
<dbReference type="Gene3D" id="3.40.50.1820">
    <property type="entry name" value="alpha/beta hydrolase"/>
    <property type="match status" value="1"/>
</dbReference>
<protein>
    <submittedName>
        <fullName evidence="2">Alpha/beta hydrolase</fullName>
    </submittedName>
</protein>
<evidence type="ECO:0000313" key="3">
    <source>
        <dbReference type="Proteomes" id="UP000093391"/>
    </source>
</evidence>
<dbReference type="SUPFAM" id="SSF53474">
    <property type="entry name" value="alpha/beta-Hydrolases"/>
    <property type="match status" value="1"/>
</dbReference>
<dbReference type="RefSeq" id="WP_067553398.1">
    <property type="nucleotide sequence ID" value="NZ_CP016895.1"/>
</dbReference>
<keyword evidence="3" id="KW-1185">Reference proteome</keyword>
<gene>
    <name evidence="2" type="ORF">BFG52_05425</name>
</gene>
<dbReference type="Pfam" id="PF12697">
    <property type="entry name" value="Abhydrolase_6"/>
    <property type="match status" value="1"/>
</dbReference>
<dbReference type="InterPro" id="IPR029058">
    <property type="entry name" value="AB_hydrolase_fold"/>
</dbReference>
<dbReference type="GO" id="GO:0016787">
    <property type="term" value="F:hydrolase activity"/>
    <property type="evidence" value="ECO:0007669"/>
    <property type="project" value="UniProtKB-KW"/>
</dbReference>
<dbReference type="InterPro" id="IPR000073">
    <property type="entry name" value="AB_hydrolase_1"/>
</dbReference>
<dbReference type="AlphaFoldDB" id="A0A1B2LY19"/>
<dbReference type="EMBL" id="CP016895">
    <property type="protein sequence ID" value="AOA57848.1"/>
    <property type="molecule type" value="Genomic_DNA"/>
</dbReference>
<dbReference type="STRING" id="1789224.BFG52_05425"/>
<name>A0A1B2LY19_9GAMM</name>
<sequence length="271" mass="30974">MTHPQPAKAIIHFAHANGVPSKVYQKLFDLLQDEYDIRYVPMIGPDKRYPISNQWHDLVDQIIDSVVQQTPGRNVIGLGHSLGSILTMQAAKRRPDLFKQVILLDPPLIMGKQSLFFHFTKLLRPKMVDQITPAGLSKRRRDHWESREQAAALLRPKGFYKDFDAACFDAYIQHALRDDARGGVCLSIPKADEVQIFRTNPSHWWLPSAKATTPMHVVVGDKSQFYQRGFIQMAKAKWGLDYTLTQGSHMFPLEHPQQTVNIIKQLIAQQN</sequence>
<organism evidence="2 3">
    <name type="scientific">Acinetobacter larvae</name>
    <dbReference type="NCBI Taxonomy" id="1789224"/>
    <lineage>
        <taxon>Bacteria</taxon>
        <taxon>Pseudomonadati</taxon>
        <taxon>Pseudomonadota</taxon>
        <taxon>Gammaproteobacteria</taxon>
        <taxon>Moraxellales</taxon>
        <taxon>Moraxellaceae</taxon>
        <taxon>Acinetobacter</taxon>
    </lineage>
</organism>
<dbReference type="OrthoDB" id="5729753at2"/>
<reference evidence="2 3" key="1">
    <citation type="submission" date="2016-08" db="EMBL/GenBank/DDBJ databases">
        <authorList>
            <person name="Seilhamer J.J."/>
        </authorList>
    </citation>
    <scope>NUCLEOTIDE SEQUENCE [LARGE SCALE GENOMIC DNA]</scope>
    <source>
        <strain evidence="2 3">BRTC-1</strain>
    </source>
</reference>